<keyword evidence="3 4" id="KW-0472">Membrane</keyword>
<feature type="transmembrane region" description="Helical" evidence="4">
    <location>
        <begin position="68"/>
        <end position="88"/>
    </location>
</feature>
<feature type="transmembrane region" description="Helical" evidence="4">
    <location>
        <begin position="486"/>
        <end position="508"/>
    </location>
</feature>
<feature type="transmembrane region" description="Helical" evidence="4">
    <location>
        <begin position="134"/>
        <end position="153"/>
    </location>
</feature>
<dbReference type="Gene3D" id="1.20.1250.20">
    <property type="entry name" value="MFS general substrate transporter like domains"/>
    <property type="match status" value="2"/>
</dbReference>
<feature type="transmembrane region" description="Helical" evidence="4">
    <location>
        <begin position="370"/>
        <end position="390"/>
    </location>
</feature>
<feature type="transmembrane region" description="Helical" evidence="4">
    <location>
        <begin position="276"/>
        <end position="296"/>
    </location>
</feature>
<name>A0ABD3T3A3_SINWO</name>
<protein>
    <recommendedName>
        <fullName evidence="7">Major facilitator superfamily (MFS) profile domain-containing protein</fullName>
    </recommendedName>
</protein>
<evidence type="ECO:0000313" key="6">
    <source>
        <dbReference type="Proteomes" id="UP001634394"/>
    </source>
</evidence>
<keyword evidence="2 4" id="KW-1133">Transmembrane helix</keyword>
<dbReference type="AlphaFoldDB" id="A0ABD3T3A3"/>
<organism evidence="5 6">
    <name type="scientific">Sinanodonta woodiana</name>
    <name type="common">Chinese pond mussel</name>
    <name type="synonym">Anodonta woodiana</name>
    <dbReference type="NCBI Taxonomy" id="1069815"/>
    <lineage>
        <taxon>Eukaryota</taxon>
        <taxon>Metazoa</taxon>
        <taxon>Spiralia</taxon>
        <taxon>Lophotrochozoa</taxon>
        <taxon>Mollusca</taxon>
        <taxon>Bivalvia</taxon>
        <taxon>Autobranchia</taxon>
        <taxon>Heteroconchia</taxon>
        <taxon>Palaeoheterodonta</taxon>
        <taxon>Unionida</taxon>
        <taxon>Unionoidea</taxon>
        <taxon>Unionidae</taxon>
        <taxon>Unioninae</taxon>
        <taxon>Sinanodonta</taxon>
    </lineage>
</organism>
<keyword evidence="6" id="KW-1185">Reference proteome</keyword>
<dbReference type="Pfam" id="PF07690">
    <property type="entry name" value="MFS_1"/>
    <property type="match status" value="2"/>
</dbReference>
<dbReference type="Proteomes" id="UP001634394">
    <property type="component" value="Unassembled WGS sequence"/>
</dbReference>
<feature type="transmembrane region" description="Helical" evidence="4">
    <location>
        <begin position="397"/>
        <end position="417"/>
    </location>
</feature>
<evidence type="ECO:0008006" key="7">
    <source>
        <dbReference type="Google" id="ProtNLM"/>
    </source>
</evidence>
<evidence type="ECO:0000256" key="4">
    <source>
        <dbReference type="SAM" id="Phobius"/>
    </source>
</evidence>
<comment type="caution">
    <text evidence="5">The sequence shown here is derived from an EMBL/GenBank/DDBJ whole genome shotgun (WGS) entry which is preliminary data.</text>
</comment>
<dbReference type="EMBL" id="JBJQND010000019">
    <property type="protein sequence ID" value="KAL3831380.1"/>
    <property type="molecule type" value="Genomic_DNA"/>
</dbReference>
<feature type="transmembrane region" description="Helical" evidence="4">
    <location>
        <begin position="193"/>
        <end position="212"/>
    </location>
</feature>
<gene>
    <name evidence="5" type="ORF">ACJMK2_023132</name>
</gene>
<dbReference type="SUPFAM" id="SSF103473">
    <property type="entry name" value="MFS general substrate transporter"/>
    <property type="match status" value="1"/>
</dbReference>
<keyword evidence="1 4" id="KW-0812">Transmembrane</keyword>
<dbReference type="InterPro" id="IPR036259">
    <property type="entry name" value="MFS_trans_sf"/>
</dbReference>
<feature type="transmembrane region" description="Helical" evidence="4">
    <location>
        <begin position="108"/>
        <end position="127"/>
    </location>
</feature>
<dbReference type="PANTHER" id="PTHR23121">
    <property type="entry name" value="SODIUM-DEPENDENT GLUCOSE TRANSPORTER 1"/>
    <property type="match status" value="1"/>
</dbReference>
<dbReference type="PANTHER" id="PTHR23121:SF9">
    <property type="entry name" value="SODIUM-DEPENDENT GLUCOSE TRANSPORTER 1"/>
    <property type="match status" value="1"/>
</dbReference>
<proteinExistence type="predicted"/>
<feature type="transmembrane region" description="Helical" evidence="4">
    <location>
        <begin position="159"/>
        <end position="181"/>
    </location>
</feature>
<sequence>MTEINEEFANDKNGEIQLFLHHLQTETDEGKKEEKVSGSEADNVEISGTERNHILRRLIKDSTFRRKFLLTVCVSFSFLGNGLISGQVGPSMPDLQLIVNEDLATISWLNTACAVGFATGSLVWGVICDRFDKVFITFFATLMTAITNGAVAWCSAFPLMIVMRVLGCFFQCGLVVAGSILIMDMWQTEGAPYIQAIHFAFAVGGIISPQIIEPFLAAATLENLTDKLDQFNANHTDSINYLTLNKSLGNADCYNGTKSDCIKSSSDKQVTYVQHGYLITSSLVVLCSIPLLVSFFKCKNKFSGSTSEVKIKKKEDAENIPLRFKIPVLLFISIIFHCYVGMESSFGNYLMTFCLYHLKWSKEEGSVASSLYWVGFCVGRFLGIFLARVFQSATIMVTFSIMIIVSFIGLLLGGLFYLQPVVLIFSTIVGFAFSPIFGSVFSWTEERFTTVSGRITSLFLLSSSIGGATVPIYLGYLMEDYTALSFVYVMIGLSIFNLSIIIVLLIFAKAVVPVRYVSTEQNEKCKPCTRESSAELDIDVALLFSLLRKMFFSCLLQMMKCISIQLRIHWNEALQEAVLFSFLNSPP</sequence>
<feature type="transmembrane region" description="Helical" evidence="4">
    <location>
        <begin position="322"/>
        <end position="342"/>
    </location>
</feature>
<evidence type="ECO:0000313" key="5">
    <source>
        <dbReference type="EMBL" id="KAL3831380.1"/>
    </source>
</evidence>
<feature type="transmembrane region" description="Helical" evidence="4">
    <location>
        <begin position="423"/>
        <end position="443"/>
    </location>
</feature>
<dbReference type="InterPro" id="IPR011701">
    <property type="entry name" value="MFS"/>
</dbReference>
<evidence type="ECO:0000256" key="3">
    <source>
        <dbReference type="ARBA" id="ARBA00023136"/>
    </source>
</evidence>
<evidence type="ECO:0000256" key="2">
    <source>
        <dbReference type="ARBA" id="ARBA00022989"/>
    </source>
</evidence>
<feature type="transmembrane region" description="Helical" evidence="4">
    <location>
        <begin position="455"/>
        <end position="474"/>
    </location>
</feature>
<evidence type="ECO:0000256" key="1">
    <source>
        <dbReference type="ARBA" id="ARBA00022692"/>
    </source>
</evidence>
<reference evidence="5 6" key="1">
    <citation type="submission" date="2024-11" db="EMBL/GenBank/DDBJ databases">
        <title>Chromosome-level genome assembly of the freshwater bivalve Anodonta woodiana.</title>
        <authorList>
            <person name="Chen X."/>
        </authorList>
    </citation>
    <scope>NUCLEOTIDE SEQUENCE [LARGE SCALE GENOMIC DNA]</scope>
    <source>
        <strain evidence="5">MN2024</strain>
        <tissue evidence="5">Gills</tissue>
    </source>
</reference>
<accession>A0ABD3T3A3</accession>